<gene>
    <name evidence="2" type="ORF">CYBJADRAFT_166335</name>
</gene>
<evidence type="ECO:0000313" key="3">
    <source>
        <dbReference type="Proteomes" id="UP000094389"/>
    </source>
</evidence>
<keyword evidence="1" id="KW-0472">Membrane</keyword>
<reference evidence="2 3" key="1">
    <citation type="journal article" date="2016" name="Proc. Natl. Acad. Sci. U.S.A.">
        <title>Comparative genomics of biotechnologically important yeasts.</title>
        <authorList>
            <person name="Riley R."/>
            <person name="Haridas S."/>
            <person name="Wolfe K.H."/>
            <person name="Lopes M.R."/>
            <person name="Hittinger C.T."/>
            <person name="Goeker M."/>
            <person name="Salamov A.A."/>
            <person name="Wisecaver J.H."/>
            <person name="Long T.M."/>
            <person name="Calvey C.H."/>
            <person name="Aerts A.L."/>
            <person name="Barry K.W."/>
            <person name="Choi C."/>
            <person name="Clum A."/>
            <person name="Coughlan A.Y."/>
            <person name="Deshpande S."/>
            <person name="Douglass A.P."/>
            <person name="Hanson S.J."/>
            <person name="Klenk H.-P."/>
            <person name="LaButti K.M."/>
            <person name="Lapidus A."/>
            <person name="Lindquist E.A."/>
            <person name="Lipzen A.M."/>
            <person name="Meier-Kolthoff J.P."/>
            <person name="Ohm R.A."/>
            <person name="Otillar R.P."/>
            <person name="Pangilinan J.L."/>
            <person name="Peng Y."/>
            <person name="Rokas A."/>
            <person name="Rosa C.A."/>
            <person name="Scheuner C."/>
            <person name="Sibirny A.A."/>
            <person name="Slot J.C."/>
            <person name="Stielow J.B."/>
            <person name="Sun H."/>
            <person name="Kurtzman C.P."/>
            <person name="Blackwell M."/>
            <person name="Grigoriev I.V."/>
            <person name="Jeffries T.W."/>
        </authorList>
    </citation>
    <scope>NUCLEOTIDE SEQUENCE [LARGE SCALE GENOMIC DNA]</scope>
    <source>
        <strain evidence="3">ATCC 18201 / CBS 1600 / BCRC 20928 / JCM 3617 / NBRC 0987 / NRRL Y-1542</strain>
    </source>
</reference>
<feature type="transmembrane region" description="Helical" evidence="1">
    <location>
        <begin position="15"/>
        <end position="32"/>
    </location>
</feature>
<dbReference type="EMBL" id="KV453926">
    <property type="protein sequence ID" value="ODV75618.1"/>
    <property type="molecule type" value="Genomic_DNA"/>
</dbReference>
<dbReference type="RefSeq" id="XP_020072657.1">
    <property type="nucleotide sequence ID" value="XM_020214444.1"/>
</dbReference>
<name>A0A1E4S820_CYBJN</name>
<protein>
    <submittedName>
        <fullName evidence="2">Uncharacterized protein</fullName>
    </submittedName>
</protein>
<keyword evidence="1" id="KW-1133">Transmembrane helix</keyword>
<sequence length="51" mass="5559">MTRRHTHVYVDQSNGFPVAFKGVYLIIVYALVQFGKRGSTVSQVSTGGKAS</sequence>
<organism evidence="2 3">
    <name type="scientific">Cyberlindnera jadinii (strain ATCC 18201 / CBS 1600 / BCRC 20928 / JCM 3617 / NBRC 0987 / NRRL Y-1542)</name>
    <name type="common">Torula yeast</name>
    <name type="synonym">Candida utilis</name>
    <dbReference type="NCBI Taxonomy" id="983966"/>
    <lineage>
        <taxon>Eukaryota</taxon>
        <taxon>Fungi</taxon>
        <taxon>Dikarya</taxon>
        <taxon>Ascomycota</taxon>
        <taxon>Saccharomycotina</taxon>
        <taxon>Saccharomycetes</taxon>
        <taxon>Phaffomycetales</taxon>
        <taxon>Phaffomycetaceae</taxon>
        <taxon>Cyberlindnera</taxon>
    </lineage>
</organism>
<evidence type="ECO:0000313" key="2">
    <source>
        <dbReference type="EMBL" id="ODV75618.1"/>
    </source>
</evidence>
<dbReference type="GeneID" id="30988840"/>
<evidence type="ECO:0000256" key="1">
    <source>
        <dbReference type="SAM" id="Phobius"/>
    </source>
</evidence>
<keyword evidence="3" id="KW-1185">Reference proteome</keyword>
<dbReference type="AlphaFoldDB" id="A0A1E4S820"/>
<proteinExistence type="predicted"/>
<keyword evidence="1" id="KW-0812">Transmembrane</keyword>
<accession>A0A1E4S820</accession>
<dbReference type="Proteomes" id="UP000094389">
    <property type="component" value="Unassembled WGS sequence"/>
</dbReference>